<feature type="domain" description="Cytidyltransferase-like" evidence="13">
    <location>
        <begin position="354"/>
        <end position="457"/>
    </location>
</feature>
<dbReference type="NCBIfam" id="TIGR02198">
    <property type="entry name" value="rfaE_dom_I"/>
    <property type="match status" value="1"/>
</dbReference>
<dbReference type="HAMAP" id="MF_01603">
    <property type="entry name" value="HldE"/>
    <property type="match status" value="1"/>
</dbReference>
<dbReference type="InterPro" id="IPR002173">
    <property type="entry name" value="Carboh/pur_kinase_PfkB_CS"/>
</dbReference>
<organism evidence="14 15">
    <name type="scientific">Rudaeicoccus suwonensis</name>
    <dbReference type="NCBI Taxonomy" id="657409"/>
    <lineage>
        <taxon>Bacteria</taxon>
        <taxon>Bacillati</taxon>
        <taxon>Actinomycetota</taxon>
        <taxon>Actinomycetes</taxon>
        <taxon>Micrococcales</taxon>
        <taxon>Dermacoccaceae</taxon>
        <taxon>Rudaeicoccus</taxon>
    </lineage>
</organism>
<keyword evidence="4 11" id="KW-0808">Transferase</keyword>
<dbReference type="EC" id="2.7.1.167" evidence="11"/>
<dbReference type="UniPathway" id="UPA00958"/>
<evidence type="ECO:0000313" key="14">
    <source>
        <dbReference type="EMBL" id="TWE07423.1"/>
    </source>
</evidence>
<evidence type="ECO:0000256" key="8">
    <source>
        <dbReference type="ARBA" id="ARBA00022840"/>
    </source>
</evidence>
<comment type="subunit">
    <text evidence="11">Homodimer.</text>
</comment>
<keyword evidence="5 11" id="KW-0548">Nucleotidyltransferase</keyword>
<dbReference type="AlphaFoldDB" id="A0A561DVN9"/>
<reference evidence="14 15" key="1">
    <citation type="submission" date="2019-06" db="EMBL/GenBank/DDBJ databases">
        <title>Sequencing the genomes of 1000 actinobacteria strains.</title>
        <authorList>
            <person name="Klenk H.-P."/>
        </authorList>
    </citation>
    <scope>NUCLEOTIDE SEQUENCE [LARGE SCALE GENOMIC DNA]</scope>
    <source>
        <strain evidence="14 15">DSM 19560</strain>
    </source>
</reference>
<gene>
    <name evidence="11" type="primary">hldE</name>
    <name evidence="14" type="ORF">BKA23_3442</name>
</gene>
<dbReference type="Pfam" id="PF00294">
    <property type="entry name" value="PfkB"/>
    <property type="match status" value="1"/>
</dbReference>
<dbReference type="UniPathway" id="UPA00356">
    <property type="reaction ID" value="UER00437"/>
</dbReference>
<dbReference type="OrthoDB" id="9802794at2"/>
<dbReference type="InterPro" id="IPR004821">
    <property type="entry name" value="Cyt_trans-like"/>
</dbReference>
<dbReference type="NCBIfam" id="TIGR00125">
    <property type="entry name" value="cyt_tran_rel"/>
    <property type="match status" value="1"/>
</dbReference>
<dbReference type="SUPFAM" id="SSF53613">
    <property type="entry name" value="Ribokinase-like"/>
    <property type="match status" value="1"/>
</dbReference>
<evidence type="ECO:0000256" key="11">
    <source>
        <dbReference type="HAMAP-Rule" id="MF_01603"/>
    </source>
</evidence>
<dbReference type="PANTHER" id="PTHR46969:SF1">
    <property type="entry name" value="BIFUNCTIONAL PROTEIN HLDE"/>
    <property type="match status" value="1"/>
</dbReference>
<evidence type="ECO:0000256" key="1">
    <source>
        <dbReference type="ARBA" id="ARBA00002319"/>
    </source>
</evidence>
<feature type="region of interest" description="Cytidylyltransferase" evidence="11">
    <location>
        <begin position="354"/>
        <end position="486"/>
    </location>
</feature>
<dbReference type="GO" id="GO:0097171">
    <property type="term" value="P:ADP-L-glycero-beta-D-manno-heptose biosynthetic process"/>
    <property type="evidence" value="ECO:0007669"/>
    <property type="project" value="UniProtKB-UniPathway"/>
</dbReference>
<keyword evidence="7 11" id="KW-0418">Kinase</keyword>
<dbReference type="InterPro" id="IPR011913">
    <property type="entry name" value="RfaE_dom_I"/>
</dbReference>
<evidence type="ECO:0000313" key="15">
    <source>
        <dbReference type="Proteomes" id="UP000318297"/>
    </source>
</evidence>
<dbReference type="GO" id="GO:0016773">
    <property type="term" value="F:phosphotransferase activity, alcohol group as acceptor"/>
    <property type="evidence" value="ECO:0007669"/>
    <property type="project" value="InterPro"/>
</dbReference>
<evidence type="ECO:0000259" key="12">
    <source>
        <dbReference type="Pfam" id="PF00294"/>
    </source>
</evidence>
<dbReference type="InterPro" id="IPR014729">
    <property type="entry name" value="Rossmann-like_a/b/a_fold"/>
</dbReference>
<dbReference type="CDD" id="cd01172">
    <property type="entry name" value="RfaE_like"/>
    <property type="match status" value="1"/>
</dbReference>
<dbReference type="GO" id="GO:0005524">
    <property type="term" value="F:ATP binding"/>
    <property type="evidence" value="ECO:0007669"/>
    <property type="project" value="UniProtKB-UniRule"/>
</dbReference>
<name>A0A561DVN9_9MICO</name>
<dbReference type="PROSITE" id="PS00583">
    <property type="entry name" value="PFKB_KINASES_1"/>
    <property type="match status" value="1"/>
</dbReference>
<feature type="active site" evidence="11">
    <location>
        <position position="273"/>
    </location>
</feature>
<keyword evidence="15" id="KW-1185">Reference proteome</keyword>
<dbReference type="Proteomes" id="UP000318297">
    <property type="component" value="Unassembled WGS sequence"/>
</dbReference>
<keyword evidence="6 11" id="KW-0547">Nucleotide-binding</keyword>
<dbReference type="EC" id="2.7.7.70" evidence="11"/>
<keyword evidence="10 11" id="KW-0119">Carbohydrate metabolism</keyword>
<comment type="function">
    <text evidence="1 11">Catalyzes the phosphorylation of D-glycero-D-manno-heptose 7-phosphate at the C-1 position to selectively form D-glycero-beta-D-manno-heptose-1,7-bisphosphate.</text>
</comment>
<comment type="catalytic activity">
    <reaction evidence="11">
        <text>D-glycero-beta-D-manno-heptose 1-phosphate + ATP + H(+) = ADP-D-glycero-beta-D-manno-heptose + diphosphate</text>
        <dbReference type="Rhea" id="RHEA:27465"/>
        <dbReference type="ChEBI" id="CHEBI:15378"/>
        <dbReference type="ChEBI" id="CHEBI:30616"/>
        <dbReference type="ChEBI" id="CHEBI:33019"/>
        <dbReference type="ChEBI" id="CHEBI:59967"/>
        <dbReference type="ChEBI" id="CHEBI:61593"/>
        <dbReference type="EC" id="2.7.7.70"/>
    </reaction>
</comment>
<dbReference type="GO" id="GO:0033786">
    <property type="term" value="F:heptose-1-phosphate adenylyltransferase activity"/>
    <property type="evidence" value="ECO:0007669"/>
    <property type="project" value="UniProtKB-UniRule"/>
</dbReference>
<comment type="catalytic activity">
    <reaction evidence="11">
        <text>D-glycero-beta-D-manno-heptose 7-phosphate + ATP = D-glycero-beta-D-manno-heptose 1,7-bisphosphate + ADP + H(+)</text>
        <dbReference type="Rhea" id="RHEA:27473"/>
        <dbReference type="ChEBI" id="CHEBI:15378"/>
        <dbReference type="ChEBI" id="CHEBI:30616"/>
        <dbReference type="ChEBI" id="CHEBI:60204"/>
        <dbReference type="ChEBI" id="CHEBI:60208"/>
        <dbReference type="ChEBI" id="CHEBI:456216"/>
        <dbReference type="EC" id="2.7.1.167"/>
    </reaction>
</comment>
<dbReference type="InterPro" id="IPR011611">
    <property type="entry name" value="PfkB_dom"/>
</dbReference>
<evidence type="ECO:0000256" key="3">
    <source>
        <dbReference type="ARBA" id="ARBA00004713"/>
    </source>
</evidence>
<comment type="similarity">
    <text evidence="11">In the N-terminal section; belongs to the carbohydrate kinase PfkB family.</text>
</comment>
<evidence type="ECO:0000256" key="7">
    <source>
        <dbReference type="ARBA" id="ARBA00022777"/>
    </source>
</evidence>
<dbReference type="InterPro" id="IPR029056">
    <property type="entry name" value="Ribokinase-like"/>
</dbReference>
<comment type="caution">
    <text evidence="14">The sequence shown here is derived from an EMBL/GenBank/DDBJ whole genome shotgun (WGS) entry which is preliminary data.</text>
</comment>
<evidence type="ECO:0000256" key="10">
    <source>
        <dbReference type="ARBA" id="ARBA00023277"/>
    </source>
</evidence>
<evidence type="ECO:0000256" key="9">
    <source>
        <dbReference type="ARBA" id="ARBA00023268"/>
    </source>
</evidence>
<evidence type="ECO:0000256" key="4">
    <source>
        <dbReference type="ARBA" id="ARBA00022679"/>
    </source>
</evidence>
<comment type="pathway">
    <text evidence="11">Nucleotide-sugar biosynthesis; ADP-L-glycero-beta-D-manno-heptose biosynthesis; ADP-L-glycero-beta-D-manno-heptose from D-glycero-beta-D-manno-heptose 7-phosphate: step 3/4.</text>
</comment>
<comment type="similarity">
    <text evidence="11">In the C-terminal section; belongs to the cytidylyltransferase family.</text>
</comment>
<dbReference type="RefSeq" id="WP_145230695.1">
    <property type="nucleotide sequence ID" value="NZ_VIVQ01000005.1"/>
</dbReference>
<comment type="pathway">
    <text evidence="3">Bacterial outer membrane biogenesis; LPS core biosynthesis.</text>
</comment>
<dbReference type="Gene3D" id="3.40.1190.20">
    <property type="match status" value="1"/>
</dbReference>
<dbReference type="SUPFAM" id="SSF52374">
    <property type="entry name" value="Nucleotidylyl transferase"/>
    <property type="match status" value="1"/>
</dbReference>
<dbReference type="Gene3D" id="3.40.50.620">
    <property type="entry name" value="HUPs"/>
    <property type="match status" value="1"/>
</dbReference>
<dbReference type="GO" id="GO:0005829">
    <property type="term" value="C:cytosol"/>
    <property type="evidence" value="ECO:0007669"/>
    <property type="project" value="TreeGrafter"/>
</dbReference>
<evidence type="ECO:0000256" key="5">
    <source>
        <dbReference type="ARBA" id="ARBA00022695"/>
    </source>
</evidence>
<dbReference type="EMBL" id="VIVQ01000005">
    <property type="protein sequence ID" value="TWE07423.1"/>
    <property type="molecule type" value="Genomic_DNA"/>
</dbReference>
<keyword evidence="8 11" id="KW-0067">ATP-binding</keyword>
<keyword evidence="9 11" id="KW-0511">Multifunctional enzyme</keyword>
<evidence type="ECO:0000259" key="13">
    <source>
        <dbReference type="Pfam" id="PF01467"/>
    </source>
</evidence>
<feature type="domain" description="Carbohydrate kinase PfkB" evidence="12">
    <location>
        <begin position="16"/>
        <end position="316"/>
    </location>
</feature>
<sequence length="486" mass="52264">MARLAEVLDILGNPRVLVMGDLIVDEYLWGVVDRVSPEAPVPVLRVERAENRPGGAANVAMNLEALGATTLCAGVVGDDTAGQNLTDTLRDHGIDTSAVVIDNTKKTTVKTRCIGGSQQMLRIDNENTRPMQNYCEQFLFESVMQHIETVDLLIVSDYQKGTLTQRLLSAVNSLCRERGVPVLIGPKGKDYSKYRGCTAVMPNLRELALATSMPVTTDAEVCAAGQAILGLVDCDFVVVTRGELGMTLIQPNLAPVQIRGHLREVFDVTGAGDTALATLGVTFATTGVPLVDAVSLANVAGGLSVTSVGAATVSPERLRYNIDGSSEKSPKIVGLDELVLRMRHHSEMHESVVLTNGCFDMFHVGHLETIRYAKSQGDVLVVAINSDSSTTRLKGPRRPIVKQEERSDVIAALEHVDYVVVFDDDTPTRLLNALRPDVLVKGGDYEVDDVVGVEVMAKWGGRVAIAPTRVGASTTQLVARIVDDQT</sequence>
<evidence type="ECO:0000256" key="2">
    <source>
        <dbReference type="ARBA" id="ARBA00003753"/>
    </source>
</evidence>
<evidence type="ECO:0000256" key="6">
    <source>
        <dbReference type="ARBA" id="ARBA00022741"/>
    </source>
</evidence>
<proteinExistence type="inferred from homology"/>
<dbReference type="GO" id="GO:0033785">
    <property type="term" value="F:heptose 7-phosphate kinase activity"/>
    <property type="evidence" value="ECO:0007669"/>
    <property type="project" value="UniProtKB-UniRule"/>
</dbReference>
<feature type="binding site" evidence="11">
    <location>
        <begin position="203"/>
        <end position="206"/>
    </location>
    <ligand>
        <name>ATP</name>
        <dbReference type="ChEBI" id="CHEBI:30616"/>
    </ligand>
</feature>
<dbReference type="GO" id="GO:0009244">
    <property type="term" value="P:lipopolysaccharide core region biosynthetic process"/>
    <property type="evidence" value="ECO:0007669"/>
    <property type="project" value="UniProtKB-UniPathway"/>
</dbReference>
<protein>
    <recommendedName>
        <fullName evidence="11">Bifunctional protein HldE</fullName>
    </recommendedName>
    <domain>
        <recommendedName>
            <fullName evidence="11">D-beta-D-heptose 7-phosphate kinase</fullName>
            <ecNumber evidence="11">2.7.1.167</ecNumber>
        </recommendedName>
        <alternativeName>
            <fullName evidence="11">D-beta-D-heptose 7-phosphotransferase</fullName>
        </alternativeName>
        <alternativeName>
            <fullName evidence="11">D-glycero-beta-D-manno-heptose-7-phosphate kinase</fullName>
        </alternativeName>
    </domain>
    <domain>
        <recommendedName>
            <fullName evidence="11">D-beta-D-heptose 1-phosphate adenylyltransferase</fullName>
            <ecNumber evidence="11">2.7.7.70</ecNumber>
        </recommendedName>
        <alternativeName>
            <fullName evidence="11">D-glycero-beta-D-manno-heptose 1-phosphate adenylyltransferase</fullName>
        </alternativeName>
    </domain>
</protein>
<dbReference type="PANTHER" id="PTHR46969">
    <property type="entry name" value="BIFUNCTIONAL PROTEIN HLDE"/>
    <property type="match status" value="1"/>
</dbReference>
<dbReference type="Pfam" id="PF01467">
    <property type="entry name" value="CTP_transf_like"/>
    <property type="match status" value="1"/>
</dbReference>
<comment type="pathway">
    <text evidence="11">Nucleotide-sugar biosynthesis; ADP-L-glycero-beta-D-manno-heptose biosynthesis; ADP-L-glycero-beta-D-manno-heptose from D-glycero-beta-D-manno-heptose 7-phosphate: step 1/4.</text>
</comment>
<feature type="region of interest" description="Ribokinase" evidence="11">
    <location>
        <begin position="1"/>
        <end position="329"/>
    </location>
</feature>
<accession>A0A561DVN9</accession>
<dbReference type="InterPro" id="IPR023030">
    <property type="entry name" value="Bifunc_HldE"/>
</dbReference>
<comment type="function">
    <text evidence="2 11">Catalyzes the ADP transfer from ATP to D-glycero-beta-D-manno-heptose 1-phosphate, yielding ADP-D-glycero-beta-D-manno-heptose.</text>
</comment>